<keyword evidence="2" id="KW-0846">Cobalamin</keyword>
<evidence type="ECO:0000256" key="3">
    <source>
        <dbReference type="ARBA" id="ARBA00023002"/>
    </source>
</evidence>
<organism evidence="7">
    <name type="scientific">marine sediment metagenome</name>
    <dbReference type="NCBI Taxonomy" id="412755"/>
    <lineage>
        <taxon>unclassified sequences</taxon>
        <taxon>metagenomes</taxon>
        <taxon>ecological metagenomes</taxon>
    </lineage>
</organism>
<name>X1P6E5_9ZZZZ</name>
<evidence type="ECO:0000259" key="6">
    <source>
        <dbReference type="Pfam" id="PF02867"/>
    </source>
</evidence>
<dbReference type="AlphaFoldDB" id="X1P6E5"/>
<dbReference type="Pfam" id="PF00317">
    <property type="entry name" value="Ribonuc_red_lgN"/>
    <property type="match status" value="1"/>
</dbReference>
<accession>X1P6E5</accession>
<reference evidence="7" key="1">
    <citation type="journal article" date="2014" name="Front. Microbiol.">
        <title>High frequency of phylogenetically diverse reductive dehalogenase-homologous genes in deep subseafloor sedimentary metagenomes.</title>
        <authorList>
            <person name="Kawai M."/>
            <person name="Futagami T."/>
            <person name="Toyoda A."/>
            <person name="Takaki Y."/>
            <person name="Nishi S."/>
            <person name="Hori S."/>
            <person name="Arai W."/>
            <person name="Tsubouchi T."/>
            <person name="Morono Y."/>
            <person name="Uchiyama I."/>
            <person name="Ito T."/>
            <person name="Fujiyama A."/>
            <person name="Inagaki F."/>
            <person name="Takami H."/>
        </authorList>
    </citation>
    <scope>NUCLEOTIDE SEQUENCE</scope>
    <source>
        <strain evidence="7">Expedition CK06-06</strain>
    </source>
</reference>
<sequence length="137" mass="14837">MFRRVAQTIASAELIYDPKADVKAREEEFYRLMANLEFLPNSPTLMNAGRELGQLSACFVLPVGDSMESIFDAVKYTALIHKSGGGTGFSFSHLRPEGDFVKSTSGVASGPVSFMEVFDTTTDVTKQGGTRRGANMG</sequence>
<dbReference type="Pfam" id="PF02867">
    <property type="entry name" value="Ribonuc_red_lgC"/>
    <property type="match status" value="1"/>
</dbReference>
<protein>
    <submittedName>
        <fullName evidence="7">Uncharacterized protein</fullName>
    </submittedName>
</protein>
<dbReference type="GO" id="GO:0005524">
    <property type="term" value="F:ATP binding"/>
    <property type="evidence" value="ECO:0007669"/>
    <property type="project" value="InterPro"/>
</dbReference>
<dbReference type="SUPFAM" id="SSF51998">
    <property type="entry name" value="PFL-like glycyl radical enzymes"/>
    <property type="match status" value="1"/>
</dbReference>
<evidence type="ECO:0000256" key="2">
    <source>
        <dbReference type="ARBA" id="ARBA00022628"/>
    </source>
</evidence>
<dbReference type="GO" id="GO:0031419">
    <property type="term" value="F:cobalamin binding"/>
    <property type="evidence" value="ECO:0007669"/>
    <property type="project" value="UniProtKB-KW"/>
</dbReference>
<dbReference type="InterPro" id="IPR013509">
    <property type="entry name" value="RNR_lsu_N"/>
</dbReference>
<comment type="cofactor">
    <cofactor evidence="1">
        <name>adenosylcob(III)alamin</name>
        <dbReference type="ChEBI" id="CHEBI:18408"/>
    </cofactor>
</comment>
<dbReference type="PANTHER" id="PTHR43371">
    <property type="entry name" value="VITAMIN B12-DEPENDENT RIBONUCLEOTIDE REDUCTASE"/>
    <property type="match status" value="1"/>
</dbReference>
<dbReference type="PANTHER" id="PTHR43371:SF1">
    <property type="entry name" value="RIBONUCLEOSIDE-DIPHOSPHATE REDUCTASE"/>
    <property type="match status" value="1"/>
</dbReference>
<dbReference type="GO" id="GO:0004748">
    <property type="term" value="F:ribonucleoside-diphosphate reductase activity, thioredoxin disulfide as acceptor"/>
    <property type="evidence" value="ECO:0007669"/>
    <property type="project" value="InterPro"/>
</dbReference>
<feature type="domain" description="Ribonucleotide reductase large subunit C-terminal" evidence="6">
    <location>
        <begin position="56"/>
        <end position="136"/>
    </location>
</feature>
<feature type="domain" description="Ribonucleotide reductase large subunit N-terminal" evidence="5">
    <location>
        <begin position="1"/>
        <end position="53"/>
    </location>
</feature>
<evidence type="ECO:0000256" key="4">
    <source>
        <dbReference type="ARBA" id="ARBA00023285"/>
    </source>
</evidence>
<keyword evidence="3" id="KW-0560">Oxidoreductase</keyword>
<dbReference type="GO" id="GO:0009263">
    <property type="term" value="P:deoxyribonucleotide biosynthetic process"/>
    <property type="evidence" value="ECO:0007669"/>
    <property type="project" value="InterPro"/>
</dbReference>
<comment type="caution">
    <text evidence="7">The sequence shown here is derived from an EMBL/GenBank/DDBJ whole genome shotgun (WGS) entry which is preliminary data.</text>
</comment>
<dbReference type="InterPro" id="IPR050862">
    <property type="entry name" value="RdRp_reductase_class-2"/>
</dbReference>
<evidence type="ECO:0000313" key="7">
    <source>
        <dbReference type="EMBL" id="GAI38016.1"/>
    </source>
</evidence>
<dbReference type="EMBL" id="BARV01027503">
    <property type="protein sequence ID" value="GAI38016.1"/>
    <property type="molecule type" value="Genomic_DNA"/>
</dbReference>
<gene>
    <name evidence="7" type="ORF">S06H3_44245</name>
</gene>
<feature type="non-terminal residue" evidence="7">
    <location>
        <position position="137"/>
    </location>
</feature>
<proteinExistence type="predicted"/>
<keyword evidence="4" id="KW-0170">Cobalt</keyword>
<evidence type="ECO:0000259" key="5">
    <source>
        <dbReference type="Pfam" id="PF00317"/>
    </source>
</evidence>
<evidence type="ECO:0000256" key="1">
    <source>
        <dbReference type="ARBA" id="ARBA00001922"/>
    </source>
</evidence>
<dbReference type="Gene3D" id="3.20.70.20">
    <property type="match status" value="1"/>
</dbReference>
<dbReference type="InterPro" id="IPR000788">
    <property type="entry name" value="RNR_lg_C"/>
</dbReference>